<evidence type="ECO:0000256" key="1">
    <source>
        <dbReference type="SAM" id="MobiDB-lite"/>
    </source>
</evidence>
<dbReference type="PANTHER" id="PTHR38434:SF1">
    <property type="entry name" value="BLL2549 PROTEIN"/>
    <property type="match status" value="1"/>
</dbReference>
<feature type="transmembrane region" description="Helical" evidence="2">
    <location>
        <begin position="221"/>
        <end position="239"/>
    </location>
</feature>
<feature type="transmembrane region" description="Helical" evidence="2">
    <location>
        <begin position="417"/>
        <end position="435"/>
    </location>
</feature>
<feature type="transmembrane region" description="Helical" evidence="2">
    <location>
        <begin position="162"/>
        <end position="182"/>
    </location>
</feature>
<accession>L0E0A2</accession>
<dbReference type="PATRIC" id="fig|1255043.3.peg.3067"/>
<name>L0E0A2_THIND</name>
<protein>
    <submittedName>
        <fullName evidence="3">Membrane protein-like protein</fullName>
    </submittedName>
</protein>
<feature type="transmembrane region" description="Helical" evidence="2">
    <location>
        <begin position="775"/>
        <end position="796"/>
    </location>
</feature>
<dbReference type="Pfam" id="PF10101">
    <property type="entry name" value="DUF2339"/>
    <property type="match status" value="1"/>
</dbReference>
<dbReference type="RefSeq" id="WP_015259785.1">
    <property type="nucleotide sequence ID" value="NC_019902.2"/>
</dbReference>
<feature type="compositionally biased region" description="Low complexity" evidence="1">
    <location>
        <begin position="55"/>
        <end position="70"/>
    </location>
</feature>
<reference evidence="3" key="1">
    <citation type="submission" date="2015-12" db="EMBL/GenBank/DDBJ databases">
        <authorList>
            <person name="Tikhonova T.V."/>
            <person name="Pavlov A.R."/>
            <person name="Beletsky A.V."/>
            <person name="Mardanov A.V."/>
            <person name="Sorokin D.Y."/>
            <person name="Ravin N.V."/>
            <person name="Popov V.O."/>
        </authorList>
    </citation>
    <scope>NUCLEOTIDE SEQUENCE</scope>
    <source>
        <strain evidence="3">DSM 14787</strain>
    </source>
</reference>
<dbReference type="PIRSF" id="PIRSF035905">
    <property type="entry name" value="UCP035905_mp"/>
    <property type="match status" value="1"/>
</dbReference>
<keyword evidence="2" id="KW-0472">Membrane</keyword>
<feature type="transmembrane region" description="Helical" evidence="2">
    <location>
        <begin position="455"/>
        <end position="474"/>
    </location>
</feature>
<dbReference type="AlphaFoldDB" id="L0E0A2"/>
<feature type="transmembrane region" description="Helical" evidence="2">
    <location>
        <begin position="617"/>
        <end position="635"/>
    </location>
</feature>
<feature type="transmembrane region" description="Helical" evidence="2">
    <location>
        <begin position="131"/>
        <end position="150"/>
    </location>
</feature>
<evidence type="ECO:0000313" key="4">
    <source>
        <dbReference type="Proteomes" id="UP000010809"/>
    </source>
</evidence>
<feature type="region of interest" description="Disordered" evidence="1">
    <location>
        <begin position="50"/>
        <end position="76"/>
    </location>
</feature>
<feature type="transmembrane region" description="Helical" evidence="2">
    <location>
        <begin position="811"/>
        <end position="829"/>
    </location>
</feature>
<feature type="transmembrane region" description="Helical" evidence="2">
    <location>
        <begin position="642"/>
        <end position="664"/>
    </location>
</feature>
<dbReference type="OrthoDB" id="5422830at2"/>
<evidence type="ECO:0000313" key="3">
    <source>
        <dbReference type="EMBL" id="AGA34677.1"/>
    </source>
</evidence>
<sequence>MTALLGLMVTLMFLGLLAGAVLGWISFLALPRLRTRLERLEAELRRQRAAEDAGAEAGPEAGPIPDAAPADARRATDASARGEASIPAAASVATGAGSAAAETAASTALPMPPAARRNPGRIERLATWIRANWMVWLGGLCIGLAGVFLVRYSIEQGYLGPTARVLLGIATGLGLHAFAEWLRRRLVGHYDALAALAGGASLVLYAAVLAALHLYQLWPPVVIFALLALVSLGTMALALHHGPILAMLGIVGAFAVPALLGGDAERLLPVLAYSLIVTMAGLVLMRYVYRDWLWWGTLAGALFWWWFALHAGGYTQAWLGAYPAVVAWSLLALRWGNYRLTRPVAAGATGGSWRVWLNRDEAGHGYTRAGLLLLLLAQAYSIALDPHWGLGPLIWLPLPALLLFASRYNETLRALPWLALLAIAAGLIGSLLVGFPYPPPWSFVAIDAAQQGRVLVSLALLGALFCAAGTWHLWVRRDSTAAASLAFLAPLVAVALAYVLVPEAISHWLLSAVSLVVGAALGGFAGKRLREGRTDAIAFWQIAAGHLAYSLAAVISLEQATLTLALAVQVLSLTWLTRRFGVARLHWLVKLVLAVILVRLTFNPWLLDYAPGSHWTLWTYGGSLVLVWLAGLLPVDGERLKLWLRAGSVHLLVLFLHTGMRYWLYDGAVFAPRYDFLEVALNTSLWCALALLYYQRSVVDARYRLLYRNAAGILMLLAVMSYLMLLTAMNPLWISASAEAISTTPVFNLLLLAYGLPVVLWALATRYYEPDLRPFFALVAGVGLWVFVSLEIRHLWHGRLALADVVRDGEVYTYSVVWLVLAVVAMLAGTLGGRQVLYRGGMVLLLLVILKIFFVDMGGLTGLLRALSFMGLGLSLLGLAFAHQYLGRRAYATAANGG</sequence>
<evidence type="ECO:0000256" key="2">
    <source>
        <dbReference type="SAM" id="Phobius"/>
    </source>
</evidence>
<dbReference type="InterPro" id="IPR019286">
    <property type="entry name" value="DUF2339_TM"/>
</dbReference>
<keyword evidence="4" id="KW-1185">Reference proteome</keyword>
<feature type="transmembrane region" description="Helical" evidence="2">
    <location>
        <begin position="585"/>
        <end position="605"/>
    </location>
</feature>
<feature type="transmembrane region" description="Helical" evidence="2">
    <location>
        <begin position="706"/>
        <end position="725"/>
    </location>
</feature>
<feature type="transmembrane region" description="Helical" evidence="2">
    <location>
        <begin position="860"/>
        <end position="882"/>
    </location>
</feature>
<dbReference type="InterPro" id="IPR014600">
    <property type="entry name" value="UCP035905_mem"/>
</dbReference>
<feature type="transmembrane region" description="Helical" evidence="2">
    <location>
        <begin position="194"/>
        <end position="215"/>
    </location>
</feature>
<feature type="transmembrane region" description="Helical" evidence="2">
    <location>
        <begin position="267"/>
        <end position="285"/>
    </location>
</feature>
<feature type="transmembrane region" description="Helical" evidence="2">
    <location>
        <begin position="292"/>
        <end position="309"/>
    </location>
</feature>
<feature type="transmembrane region" description="Helical" evidence="2">
    <location>
        <begin position="481"/>
        <end position="501"/>
    </location>
</feature>
<feature type="transmembrane region" description="Helical" evidence="2">
    <location>
        <begin position="676"/>
        <end position="694"/>
    </location>
</feature>
<dbReference type="Proteomes" id="UP000010809">
    <property type="component" value="Chromosome"/>
</dbReference>
<proteinExistence type="predicted"/>
<keyword evidence="2" id="KW-0812">Transmembrane</keyword>
<dbReference type="eggNOG" id="COG5373">
    <property type="taxonomic scope" value="Bacteria"/>
</dbReference>
<feature type="transmembrane region" description="Helical" evidence="2">
    <location>
        <begin position="244"/>
        <end position="261"/>
    </location>
</feature>
<feature type="transmembrane region" description="Helical" evidence="2">
    <location>
        <begin position="836"/>
        <end position="854"/>
    </location>
</feature>
<dbReference type="HOGENOM" id="CLU_013837_0_0_6"/>
<dbReference type="EMBL" id="CP003989">
    <property type="protein sequence ID" value="AGA34677.1"/>
    <property type="molecule type" value="Genomic_DNA"/>
</dbReference>
<feature type="transmembrane region" description="Helical" evidence="2">
    <location>
        <begin position="507"/>
        <end position="525"/>
    </location>
</feature>
<organism evidence="3 4">
    <name type="scientific">Thioalkalivibrio nitratireducens (strain DSM 14787 / UNIQEM 213 / ALEN2)</name>
    <dbReference type="NCBI Taxonomy" id="1255043"/>
    <lineage>
        <taxon>Bacteria</taxon>
        <taxon>Pseudomonadati</taxon>
        <taxon>Pseudomonadota</taxon>
        <taxon>Gammaproteobacteria</taxon>
        <taxon>Chromatiales</taxon>
        <taxon>Ectothiorhodospiraceae</taxon>
        <taxon>Thioalkalivibrio</taxon>
    </lineage>
</organism>
<feature type="transmembrane region" description="Helical" evidence="2">
    <location>
        <begin position="6"/>
        <end position="30"/>
    </location>
</feature>
<gene>
    <name evidence="3" type="ordered locus">TVNIR_3040</name>
</gene>
<dbReference type="PANTHER" id="PTHR38434">
    <property type="entry name" value="BLL2549 PROTEIN"/>
    <property type="match status" value="1"/>
</dbReference>
<keyword evidence="2" id="KW-1133">Transmembrane helix</keyword>
<feature type="transmembrane region" description="Helical" evidence="2">
    <location>
        <begin position="315"/>
        <end position="333"/>
    </location>
</feature>
<feature type="transmembrane region" description="Helical" evidence="2">
    <location>
        <begin position="745"/>
        <end position="763"/>
    </location>
</feature>
<dbReference type="KEGG" id="tni:TVNIR_3040"/>